<sequence length="180" mass="20217">MPLDVISFALKFGGAVCVLAGCWGMGYGVCAGMNKRLAALREFYRLTLHMKGEIRCMSEPVPAMLEHTAQMSDPVFRDFLLNVSHTLYEGHGRSLASIWSEMADRHLRGGPLTGQDIDLIRRLGEMLGSRDTKMQLSVLELFLEELQTVTDKLYREMDSQKKVYGGLWVLGGIFIVILFI</sequence>
<dbReference type="Pfam" id="PF09548">
    <property type="entry name" value="Spore_III_AB"/>
    <property type="match status" value="1"/>
</dbReference>
<evidence type="ECO:0000313" key="3">
    <source>
        <dbReference type="Proteomes" id="UP000823927"/>
    </source>
</evidence>
<dbReference type="Proteomes" id="UP000823927">
    <property type="component" value="Unassembled WGS sequence"/>
</dbReference>
<keyword evidence="1" id="KW-1133">Transmembrane helix</keyword>
<accession>A0A9D1JRJ3</accession>
<organism evidence="2 3">
    <name type="scientific">Candidatus Scybalocola faecigallinarum</name>
    <dbReference type="NCBI Taxonomy" id="2840941"/>
    <lineage>
        <taxon>Bacteria</taxon>
        <taxon>Bacillati</taxon>
        <taxon>Bacillota</taxon>
        <taxon>Clostridia</taxon>
        <taxon>Lachnospirales</taxon>
        <taxon>Lachnospiraceae</taxon>
        <taxon>Lachnospiraceae incertae sedis</taxon>
        <taxon>Candidatus Scybalocola (ex Gilroy et al. 2021)</taxon>
    </lineage>
</organism>
<reference evidence="2" key="2">
    <citation type="journal article" date="2021" name="PeerJ">
        <title>Extensive microbial diversity within the chicken gut microbiome revealed by metagenomics and culture.</title>
        <authorList>
            <person name="Gilroy R."/>
            <person name="Ravi A."/>
            <person name="Getino M."/>
            <person name="Pursley I."/>
            <person name="Horton D.L."/>
            <person name="Alikhan N.F."/>
            <person name="Baker D."/>
            <person name="Gharbi K."/>
            <person name="Hall N."/>
            <person name="Watson M."/>
            <person name="Adriaenssens E.M."/>
            <person name="Foster-Nyarko E."/>
            <person name="Jarju S."/>
            <person name="Secka A."/>
            <person name="Antonio M."/>
            <person name="Oren A."/>
            <person name="Chaudhuri R.R."/>
            <person name="La Ragione R."/>
            <person name="Hildebrand F."/>
            <person name="Pallen M.J."/>
        </authorList>
    </citation>
    <scope>NUCLEOTIDE SEQUENCE</scope>
    <source>
        <strain evidence="2">CHK178-757</strain>
    </source>
</reference>
<evidence type="ECO:0000256" key="1">
    <source>
        <dbReference type="SAM" id="Phobius"/>
    </source>
</evidence>
<keyword evidence="1" id="KW-0812">Transmembrane</keyword>
<evidence type="ECO:0000313" key="2">
    <source>
        <dbReference type="EMBL" id="HIS47415.1"/>
    </source>
</evidence>
<proteinExistence type="predicted"/>
<dbReference type="InterPro" id="IPR014198">
    <property type="entry name" value="Spore_III_AB"/>
</dbReference>
<comment type="caution">
    <text evidence="2">The sequence shown here is derived from an EMBL/GenBank/DDBJ whole genome shotgun (WGS) entry which is preliminary data.</text>
</comment>
<name>A0A9D1JRJ3_9FIRM</name>
<keyword evidence="1" id="KW-0472">Membrane</keyword>
<protein>
    <submittedName>
        <fullName evidence="2">Stage III sporulation protein AB</fullName>
    </submittedName>
</protein>
<feature type="transmembrane region" description="Helical" evidence="1">
    <location>
        <begin position="12"/>
        <end position="33"/>
    </location>
</feature>
<dbReference type="AlphaFoldDB" id="A0A9D1JRJ3"/>
<reference evidence="2" key="1">
    <citation type="submission" date="2020-10" db="EMBL/GenBank/DDBJ databases">
        <authorList>
            <person name="Gilroy R."/>
        </authorList>
    </citation>
    <scope>NUCLEOTIDE SEQUENCE</scope>
    <source>
        <strain evidence="2">CHK178-757</strain>
    </source>
</reference>
<dbReference type="EMBL" id="DVIT01000027">
    <property type="protein sequence ID" value="HIS47415.1"/>
    <property type="molecule type" value="Genomic_DNA"/>
</dbReference>
<feature type="transmembrane region" description="Helical" evidence="1">
    <location>
        <begin position="163"/>
        <end position="179"/>
    </location>
</feature>
<gene>
    <name evidence="2" type="ORF">IAB46_07645</name>
</gene>